<gene>
    <name evidence="7" type="primary">ruvX</name>
    <name evidence="7" type="ORF">H6X83_11610</name>
</gene>
<dbReference type="GO" id="GO:0016788">
    <property type="term" value="F:hydrolase activity, acting on ester bonds"/>
    <property type="evidence" value="ECO:0007669"/>
    <property type="project" value="UniProtKB-UniRule"/>
</dbReference>
<dbReference type="Proteomes" id="UP000516046">
    <property type="component" value="Chromosome"/>
</dbReference>
<dbReference type="RefSeq" id="WP_212506642.1">
    <property type="nucleotide sequence ID" value="NZ_CP060696.1"/>
</dbReference>
<evidence type="ECO:0000256" key="4">
    <source>
        <dbReference type="ARBA" id="ARBA00022801"/>
    </source>
</evidence>
<evidence type="ECO:0000256" key="2">
    <source>
        <dbReference type="ARBA" id="ARBA00022517"/>
    </source>
</evidence>
<dbReference type="SMART" id="SM00732">
    <property type="entry name" value="YqgFc"/>
    <property type="match status" value="1"/>
</dbReference>
<dbReference type="KEGG" id="caml:H6X83_11610"/>
<keyword evidence="4 5" id="KW-0378">Hydrolase</keyword>
<dbReference type="GO" id="GO:0000967">
    <property type="term" value="P:rRNA 5'-end processing"/>
    <property type="evidence" value="ECO:0007669"/>
    <property type="project" value="UniProtKB-UniRule"/>
</dbReference>
<dbReference type="SUPFAM" id="SSF53098">
    <property type="entry name" value="Ribonuclease H-like"/>
    <property type="match status" value="1"/>
</dbReference>
<evidence type="ECO:0000256" key="3">
    <source>
        <dbReference type="ARBA" id="ARBA00022722"/>
    </source>
</evidence>
<name>A0A7G9WFV8_9FIRM</name>
<dbReference type="EC" id="3.1.-.-" evidence="5"/>
<dbReference type="HAMAP" id="MF_00651">
    <property type="entry name" value="Nuclease_YqgF"/>
    <property type="match status" value="1"/>
</dbReference>
<dbReference type="InterPro" id="IPR037027">
    <property type="entry name" value="YqgF/RNaseH-like_dom_sf"/>
</dbReference>
<dbReference type="AlphaFoldDB" id="A0A7G9WFV8"/>
<dbReference type="GO" id="GO:0005829">
    <property type="term" value="C:cytosol"/>
    <property type="evidence" value="ECO:0007669"/>
    <property type="project" value="TreeGrafter"/>
</dbReference>
<accession>A0A7G9WFV8</accession>
<evidence type="ECO:0000259" key="6">
    <source>
        <dbReference type="SMART" id="SM00732"/>
    </source>
</evidence>
<comment type="similarity">
    <text evidence="5">Belongs to the YqgF HJR family.</text>
</comment>
<dbReference type="GO" id="GO:0004518">
    <property type="term" value="F:nuclease activity"/>
    <property type="evidence" value="ECO:0007669"/>
    <property type="project" value="UniProtKB-KW"/>
</dbReference>
<evidence type="ECO:0000313" key="7">
    <source>
        <dbReference type="EMBL" id="QNO17570.1"/>
    </source>
</evidence>
<dbReference type="Gene3D" id="3.30.420.140">
    <property type="entry name" value="YqgF/RNase H-like domain"/>
    <property type="match status" value="1"/>
</dbReference>
<comment type="subcellular location">
    <subcellularLocation>
        <location evidence="5">Cytoplasm</location>
    </subcellularLocation>
</comment>
<dbReference type="PANTHER" id="PTHR33317">
    <property type="entry name" value="POLYNUCLEOTIDYL TRANSFERASE, RIBONUCLEASE H-LIKE SUPERFAMILY PROTEIN"/>
    <property type="match status" value="1"/>
</dbReference>
<dbReference type="CDD" id="cd16964">
    <property type="entry name" value="YqgF"/>
    <property type="match status" value="1"/>
</dbReference>
<keyword evidence="8" id="KW-1185">Reference proteome</keyword>
<dbReference type="Pfam" id="PF03652">
    <property type="entry name" value="RuvX"/>
    <property type="match status" value="1"/>
</dbReference>
<keyword evidence="1 5" id="KW-0963">Cytoplasm</keyword>
<evidence type="ECO:0000256" key="5">
    <source>
        <dbReference type="HAMAP-Rule" id="MF_00651"/>
    </source>
</evidence>
<organism evidence="7 8">
    <name type="scientific">Caproicibacterium amylolyticum</name>
    <dbReference type="NCBI Taxonomy" id="2766537"/>
    <lineage>
        <taxon>Bacteria</taxon>
        <taxon>Bacillati</taxon>
        <taxon>Bacillota</taxon>
        <taxon>Clostridia</taxon>
        <taxon>Eubacteriales</taxon>
        <taxon>Oscillospiraceae</taxon>
        <taxon>Caproicibacterium</taxon>
    </lineage>
</organism>
<dbReference type="InterPro" id="IPR012337">
    <property type="entry name" value="RNaseH-like_sf"/>
</dbReference>
<dbReference type="PANTHER" id="PTHR33317:SF4">
    <property type="entry name" value="POLYNUCLEOTIDYL TRANSFERASE, RIBONUCLEASE H-LIKE SUPERFAMILY PROTEIN"/>
    <property type="match status" value="1"/>
</dbReference>
<protein>
    <recommendedName>
        <fullName evidence="5">Putative pre-16S rRNA nuclease</fullName>
        <ecNumber evidence="5">3.1.-.-</ecNumber>
    </recommendedName>
</protein>
<keyword evidence="2 5" id="KW-0690">Ribosome biogenesis</keyword>
<sequence length="139" mass="14967">MKILGIDLGHARTGFAVSDESGFLASPIGVVPSYNWEKLLPVAAEKIKETGAQKAVVGLPKNMDGTEGESAQNARAFGEKLEALAKVPIIFWDERCTTITAHGYLNESNVRGKKRKAVVDAVAATVILQGYLDAERLKK</sequence>
<keyword evidence="3 5" id="KW-0540">Nuclease</keyword>
<dbReference type="NCBIfam" id="TIGR00250">
    <property type="entry name" value="RNAse_H_YqgF"/>
    <property type="match status" value="1"/>
</dbReference>
<evidence type="ECO:0000256" key="1">
    <source>
        <dbReference type="ARBA" id="ARBA00022490"/>
    </source>
</evidence>
<comment type="function">
    <text evidence="5">Could be a nuclease involved in processing of the 5'-end of pre-16S rRNA.</text>
</comment>
<reference evidence="7 8" key="1">
    <citation type="submission" date="2020-08" db="EMBL/GenBank/DDBJ databases">
        <authorList>
            <person name="Ren C."/>
            <person name="Gu Y."/>
            <person name="Xu Y."/>
        </authorList>
    </citation>
    <scope>NUCLEOTIDE SEQUENCE [LARGE SCALE GENOMIC DNA]</scope>
    <source>
        <strain evidence="7 8">LBM18003</strain>
    </source>
</reference>
<dbReference type="InterPro" id="IPR006641">
    <property type="entry name" value="YqgF/RNaseH-like_dom"/>
</dbReference>
<proteinExistence type="inferred from homology"/>
<dbReference type="EMBL" id="CP060696">
    <property type="protein sequence ID" value="QNO17570.1"/>
    <property type="molecule type" value="Genomic_DNA"/>
</dbReference>
<feature type="domain" description="YqgF/RNase H-like" evidence="6">
    <location>
        <begin position="1"/>
        <end position="101"/>
    </location>
</feature>
<dbReference type="InterPro" id="IPR005227">
    <property type="entry name" value="YqgF"/>
</dbReference>
<evidence type="ECO:0000313" key="8">
    <source>
        <dbReference type="Proteomes" id="UP000516046"/>
    </source>
</evidence>